<feature type="transmembrane region" description="Helical" evidence="1">
    <location>
        <begin position="126"/>
        <end position="148"/>
    </location>
</feature>
<sequence>MTNNSDALPSVEDNNELAALWQQQPALNVNVEEIVNLAKSQRRKQRFYISIDLLSILPWLVILSVGIELSTLLKIFFLVCASVATTISVYFIKLRWHSAFGQFNNTTEYINACLQQLRNNARIANLSMHLGWIAASGGIAVVLMQLYFGEDEVIGAAVRICIFIIWFSLWGIWAYKREKRFLNEVKALEAKVTN</sequence>
<dbReference type="EMBL" id="BSOT01000006">
    <property type="protein sequence ID" value="GLR71306.1"/>
    <property type="molecule type" value="Genomic_DNA"/>
</dbReference>
<accession>A0AA37T0I4</accession>
<reference evidence="2" key="2">
    <citation type="submission" date="2023-01" db="EMBL/GenBank/DDBJ databases">
        <title>Draft genome sequence of Agaribacter marinus strain NBRC 110023.</title>
        <authorList>
            <person name="Sun Q."/>
            <person name="Mori K."/>
        </authorList>
    </citation>
    <scope>NUCLEOTIDE SEQUENCE</scope>
    <source>
        <strain evidence="2">NBRC 110023</strain>
    </source>
</reference>
<dbReference type="RefSeq" id="WP_284217666.1">
    <property type="nucleotide sequence ID" value="NZ_BSOT01000006.1"/>
</dbReference>
<proteinExistence type="predicted"/>
<feature type="transmembrane region" description="Helical" evidence="1">
    <location>
        <begin position="154"/>
        <end position="175"/>
    </location>
</feature>
<organism evidence="2 3">
    <name type="scientific">Agaribacter marinus</name>
    <dbReference type="NCBI Taxonomy" id="1431249"/>
    <lineage>
        <taxon>Bacteria</taxon>
        <taxon>Pseudomonadati</taxon>
        <taxon>Pseudomonadota</taxon>
        <taxon>Gammaproteobacteria</taxon>
        <taxon>Alteromonadales</taxon>
        <taxon>Alteromonadaceae</taxon>
        <taxon>Agaribacter</taxon>
    </lineage>
</organism>
<dbReference type="Proteomes" id="UP001156601">
    <property type="component" value="Unassembled WGS sequence"/>
</dbReference>
<name>A0AA37T0I4_9ALTE</name>
<reference evidence="2" key="1">
    <citation type="journal article" date="2014" name="Int. J. Syst. Evol. Microbiol.">
        <title>Complete genome sequence of Corynebacterium casei LMG S-19264T (=DSM 44701T), isolated from a smear-ripened cheese.</title>
        <authorList>
            <consortium name="US DOE Joint Genome Institute (JGI-PGF)"/>
            <person name="Walter F."/>
            <person name="Albersmeier A."/>
            <person name="Kalinowski J."/>
            <person name="Ruckert C."/>
        </authorList>
    </citation>
    <scope>NUCLEOTIDE SEQUENCE</scope>
    <source>
        <strain evidence="2">NBRC 110023</strain>
    </source>
</reference>
<keyword evidence="1" id="KW-0472">Membrane</keyword>
<keyword evidence="3" id="KW-1185">Reference proteome</keyword>
<comment type="caution">
    <text evidence="2">The sequence shown here is derived from an EMBL/GenBank/DDBJ whole genome shotgun (WGS) entry which is preliminary data.</text>
</comment>
<evidence type="ECO:0000256" key="1">
    <source>
        <dbReference type="SAM" id="Phobius"/>
    </source>
</evidence>
<protein>
    <submittedName>
        <fullName evidence="2">Uncharacterized protein</fullName>
    </submittedName>
</protein>
<feature type="transmembrane region" description="Helical" evidence="1">
    <location>
        <begin position="47"/>
        <end position="67"/>
    </location>
</feature>
<feature type="transmembrane region" description="Helical" evidence="1">
    <location>
        <begin position="73"/>
        <end position="92"/>
    </location>
</feature>
<gene>
    <name evidence="2" type="ORF">GCM10007852_22140</name>
</gene>
<evidence type="ECO:0000313" key="2">
    <source>
        <dbReference type="EMBL" id="GLR71306.1"/>
    </source>
</evidence>
<dbReference type="AlphaFoldDB" id="A0AA37T0I4"/>
<evidence type="ECO:0000313" key="3">
    <source>
        <dbReference type="Proteomes" id="UP001156601"/>
    </source>
</evidence>
<keyword evidence="1" id="KW-0812">Transmembrane</keyword>
<keyword evidence="1" id="KW-1133">Transmembrane helix</keyword>